<dbReference type="GO" id="GO:0016413">
    <property type="term" value="F:O-acetyltransferase activity"/>
    <property type="evidence" value="ECO:0007669"/>
    <property type="project" value="InterPro"/>
</dbReference>
<evidence type="ECO:0000256" key="2">
    <source>
        <dbReference type="ARBA" id="ARBA00007727"/>
    </source>
</evidence>
<evidence type="ECO:0000256" key="6">
    <source>
        <dbReference type="ARBA" id="ARBA00023136"/>
    </source>
</evidence>
<dbReference type="PANTHER" id="PTHR32285:SF28">
    <property type="entry name" value="XYLOGLUCAN O-ACETYLTRANSFERASE 2"/>
    <property type="match status" value="1"/>
</dbReference>
<organism evidence="10 11">
    <name type="scientific">Cannabis sativa</name>
    <name type="common">Hemp</name>
    <name type="synonym">Marijuana</name>
    <dbReference type="NCBI Taxonomy" id="3483"/>
    <lineage>
        <taxon>Eukaryota</taxon>
        <taxon>Viridiplantae</taxon>
        <taxon>Streptophyta</taxon>
        <taxon>Embryophyta</taxon>
        <taxon>Tracheophyta</taxon>
        <taxon>Spermatophyta</taxon>
        <taxon>Magnoliopsida</taxon>
        <taxon>eudicotyledons</taxon>
        <taxon>Gunneridae</taxon>
        <taxon>Pentapetalae</taxon>
        <taxon>rosids</taxon>
        <taxon>fabids</taxon>
        <taxon>Rosales</taxon>
        <taxon>Cannabaceae</taxon>
        <taxon>Cannabis</taxon>
    </lineage>
</organism>
<evidence type="ECO:0000256" key="4">
    <source>
        <dbReference type="ARBA" id="ARBA00022968"/>
    </source>
</evidence>
<dbReference type="Proteomes" id="UP000596661">
    <property type="component" value="Unassembled WGS sequence"/>
</dbReference>
<keyword evidence="6 7" id="KW-0472">Membrane</keyword>
<dbReference type="Pfam" id="PF13839">
    <property type="entry name" value="PC-Esterase"/>
    <property type="match status" value="1"/>
</dbReference>
<keyword evidence="5 7" id="KW-1133">Transmembrane helix</keyword>
<dbReference type="AlphaFoldDB" id="A0A803QLZ6"/>
<evidence type="ECO:0000259" key="9">
    <source>
        <dbReference type="Pfam" id="PF14416"/>
    </source>
</evidence>
<dbReference type="GO" id="GO:0016020">
    <property type="term" value="C:membrane"/>
    <property type="evidence" value="ECO:0007669"/>
    <property type="project" value="UniProtKB-SubCell"/>
</dbReference>
<keyword evidence="3 7" id="KW-0812">Transmembrane</keyword>
<dbReference type="OMA" id="DHALAYN"/>
<evidence type="ECO:0000256" key="3">
    <source>
        <dbReference type="ARBA" id="ARBA00022692"/>
    </source>
</evidence>
<evidence type="ECO:0008006" key="12">
    <source>
        <dbReference type="Google" id="ProtNLM"/>
    </source>
</evidence>
<dbReference type="GO" id="GO:0005794">
    <property type="term" value="C:Golgi apparatus"/>
    <property type="evidence" value="ECO:0007669"/>
    <property type="project" value="TreeGrafter"/>
</dbReference>
<evidence type="ECO:0000256" key="5">
    <source>
        <dbReference type="ARBA" id="ARBA00022989"/>
    </source>
</evidence>
<sequence>MGKMVPFLFISLTIVIILSFFPMRPNPFKVISQQGLISSVQNLHGVVDQDSLPKTEFVNVEEEENCDLFTGHWVPEPSGSLYTNLSCKTIPESKNCFKNGRQDVNFLNWKWKPENCELPRFDAKAFLEMVRGKKMAFIGDSLARNHVESLLCLLSQKCKGEPQELDILIRAI</sequence>
<evidence type="ECO:0000313" key="11">
    <source>
        <dbReference type="Proteomes" id="UP000596661"/>
    </source>
</evidence>
<dbReference type="Gramene" id="evm.model.10.2077">
    <property type="protein sequence ID" value="cds.evm.model.10.2077"/>
    <property type="gene ID" value="evm.TU.10.2077"/>
</dbReference>
<keyword evidence="11" id="KW-1185">Reference proteome</keyword>
<evidence type="ECO:0000259" key="8">
    <source>
        <dbReference type="Pfam" id="PF13839"/>
    </source>
</evidence>
<dbReference type="InterPro" id="IPR029962">
    <property type="entry name" value="TBL"/>
</dbReference>
<dbReference type="InterPro" id="IPR026057">
    <property type="entry name" value="TBL_C"/>
</dbReference>
<feature type="domain" description="Trichome birefringence-like C-terminal" evidence="8">
    <location>
        <begin position="118"/>
        <end position="161"/>
    </location>
</feature>
<dbReference type="InterPro" id="IPR025846">
    <property type="entry name" value="TBL_N"/>
</dbReference>
<protein>
    <recommendedName>
        <fullName evidence="12">Trichome birefringence-like N-terminal domain-containing protein</fullName>
    </recommendedName>
</protein>
<reference evidence="10" key="1">
    <citation type="submission" date="2021-03" db="UniProtKB">
        <authorList>
            <consortium name="EnsemblPlants"/>
        </authorList>
    </citation>
    <scope>IDENTIFICATION</scope>
</reference>
<keyword evidence="4" id="KW-0735">Signal-anchor</keyword>
<dbReference type="EMBL" id="UZAU01000831">
    <property type="status" value="NOT_ANNOTATED_CDS"/>
    <property type="molecule type" value="Genomic_DNA"/>
</dbReference>
<evidence type="ECO:0000313" key="10">
    <source>
        <dbReference type="EnsemblPlants" id="cds.evm.model.10.2077"/>
    </source>
</evidence>
<comment type="similarity">
    <text evidence="2">Belongs to the PC-esterase family. TBL subfamily.</text>
</comment>
<name>A0A803QLZ6_CANSA</name>
<dbReference type="PANTHER" id="PTHR32285">
    <property type="entry name" value="PROTEIN TRICHOME BIREFRINGENCE-LIKE 9-RELATED"/>
    <property type="match status" value="1"/>
</dbReference>
<feature type="domain" description="Trichome birefringence-like N-terminal" evidence="9">
    <location>
        <begin position="64"/>
        <end position="117"/>
    </location>
</feature>
<feature type="transmembrane region" description="Helical" evidence="7">
    <location>
        <begin position="6"/>
        <end position="23"/>
    </location>
</feature>
<evidence type="ECO:0000256" key="1">
    <source>
        <dbReference type="ARBA" id="ARBA00004167"/>
    </source>
</evidence>
<accession>A0A803QLZ6</accession>
<dbReference type="EnsemblPlants" id="evm.model.10.2077">
    <property type="protein sequence ID" value="cds.evm.model.10.2077"/>
    <property type="gene ID" value="evm.TU.10.2077"/>
</dbReference>
<comment type="subcellular location">
    <subcellularLocation>
        <location evidence="1">Membrane</location>
        <topology evidence="1">Single-pass membrane protein</topology>
    </subcellularLocation>
</comment>
<dbReference type="Pfam" id="PF14416">
    <property type="entry name" value="PMR5N"/>
    <property type="match status" value="1"/>
</dbReference>
<proteinExistence type="inferred from homology"/>
<evidence type="ECO:0000256" key="7">
    <source>
        <dbReference type="SAM" id="Phobius"/>
    </source>
</evidence>